<dbReference type="STRING" id="1392877.SAMN05216221_3630"/>
<organism evidence="4 5">
    <name type="scientific">Pseudomonas oryzae</name>
    <dbReference type="NCBI Taxonomy" id="1392877"/>
    <lineage>
        <taxon>Bacteria</taxon>
        <taxon>Pseudomonadati</taxon>
        <taxon>Pseudomonadota</taxon>
        <taxon>Gammaproteobacteria</taxon>
        <taxon>Pseudomonadales</taxon>
        <taxon>Pseudomonadaceae</taxon>
        <taxon>Pseudomonas</taxon>
    </lineage>
</organism>
<dbReference type="InterPro" id="IPR032466">
    <property type="entry name" value="Metal_Hydrolase"/>
</dbReference>
<sequence length="437" mass="48262">MNIINARLRGRDGLFRIELHGQLIAAIEEQQGLIAPLAAGDLDAEGNLVTAPFVEPHIHLDAALTAGEPSWNMSGTLFEGIERWAERKALVTHEDTKSRAKRTIDMLVDNGIQHVRTHVDVTDPSLAALKAMLEVREETRHLVDLQIVAFPQEGIESFKGGRELMTEAVAMGADVIGGIPHFEYTRDQGVSSVKFLMDLAERSGRLVDVHCDEIDDPQSRFLEVLAEEARVRDMGERVTASHTCAMGSYDNAYCYKLFRLLKRSKINFISCPTESIHLQGRMDSYPKRRGLTRVAEIDRAGMNICFAQDSIVDPWYPLGNGNILRVLEAGLHICHMLGYEDLQRALDLVTDNGARALHLGERYGIEVGRPANLLILSAPSDYELLRSQGQVRVSIRHGKVLMQRIPAQVERFGLYGAAPAPSAAQPAARASKVACGS</sequence>
<dbReference type="FunFam" id="3.20.20.140:FF:000019">
    <property type="entry name" value="Cytosine deaminase"/>
    <property type="match status" value="1"/>
</dbReference>
<dbReference type="InterPro" id="IPR011059">
    <property type="entry name" value="Metal-dep_hydrolase_composite"/>
</dbReference>
<dbReference type="Gene3D" id="3.20.20.140">
    <property type="entry name" value="Metal-dependent hydrolases"/>
    <property type="match status" value="1"/>
</dbReference>
<evidence type="ECO:0000259" key="3">
    <source>
        <dbReference type="Pfam" id="PF07969"/>
    </source>
</evidence>
<dbReference type="AlphaFoldDB" id="A0A1H1Y2L5"/>
<dbReference type="Gene3D" id="2.30.40.10">
    <property type="entry name" value="Urease, subunit C, domain 1"/>
    <property type="match status" value="1"/>
</dbReference>
<dbReference type="EMBL" id="LT629751">
    <property type="protein sequence ID" value="SDT15469.1"/>
    <property type="molecule type" value="Genomic_DNA"/>
</dbReference>
<dbReference type="InterPro" id="IPR052349">
    <property type="entry name" value="Metallo-hydrolase_Enzymes"/>
</dbReference>
<reference evidence="5" key="1">
    <citation type="submission" date="2016-10" db="EMBL/GenBank/DDBJ databases">
        <authorList>
            <person name="Varghese N."/>
            <person name="Submissions S."/>
        </authorList>
    </citation>
    <scope>NUCLEOTIDE SEQUENCE [LARGE SCALE GENOMIC DNA]</scope>
    <source>
        <strain evidence="5">KCTC 32247</strain>
    </source>
</reference>
<accession>A0A1H1Y2L5</accession>
<dbReference type="InterPro" id="IPR013108">
    <property type="entry name" value="Amidohydro_3"/>
</dbReference>
<evidence type="ECO:0000256" key="2">
    <source>
        <dbReference type="ARBA" id="ARBA00022801"/>
    </source>
</evidence>
<dbReference type="Pfam" id="PF07969">
    <property type="entry name" value="Amidohydro_3"/>
    <property type="match status" value="1"/>
</dbReference>
<keyword evidence="5" id="KW-1185">Reference proteome</keyword>
<keyword evidence="1" id="KW-0479">Metal-binding</keyword>
<dbReference type="GO" id="GO:0035888">
    <property type="term" value="F:isoguanine deaminase activity"/>
    <property type="evidence" value="ECO:0007669"/>
    <property type="project" value="TreeGrafter"/>
</dbReference>
<dbReference type="PANTHER" id="PTHR32027:SF0">
    <property type="entry name" value="CYTOSINE DEAMINASE"/>
    <property type="match status" value="1"/>
</dbReference>
<evidence type="ECO:0000313" key="4">
    <source>
        <dbReference type="EMBL" id="SDT15469.1"/>
    </source>
</evidence>
<keyword evidence="2" id="KW-0378">Hydrolase</keyword>
<dbReference type="NCBIfam" id="NF006685">
    <property type="entry name" value="PRK09230.1"/>
    <property type="match status" value="1"/>
</dbReference>
<dbReference type="CDD" id="cd01293">
    <property type="entry name" value="Bact_CD"/>
    <property type="match status" value="1"/>
</dbReference>
<name>A0A1H1Y2L5_9PSED</name>
<protein>
    <submittedName>
        <fullName evidence="4">Cytosine deaminase</fullName>
    </submittedName>
</protein>
<dbReference type="GO" id="GO:0046872">
    <property type="term" value="F:metal ion binding"/>
    <property type="evidence" value="ECO:0007669"/>
    <property type="project" value="UniProtKB-KW"/>
</dbReference>
<evidence type="ECO:0000313" key="5">
    <source>
        <dbReference type="Proteomes" id="UP000243359"/>
    </source>
</evidence>
<dbReference type="GO" id="GO:0004131">
    <property type="term" value="F:cytosine deaminase activity"/>
    <property type="evidence" value="ECO:0007669"/>
    <property type="project" value="TreeGrafter"/>
</dbReference>
<dbReference type="SUPFAM" id="SSF51556">
    <property type="entry name" value="Metallo-dependent hydrolases"/>
    <property type="match status" value="1"/>
</dbReference>
<evidence type="ECO:0000256" key="1">
    <source>
        <dbReference type="ARBA" id="ARBA00022723"/>
    </source>
</evidence>
<dbReference type="PANTHER" id="PTHR32027">
    <property type="entry name" value="CYTOSINE DEAMINASE"/>
    <property type="match status" value="1"/>
</dbReference>
<dbReference type="OrthoDB" id="9815027at2"/>
<dbReference type="Proteomes" id="UP000243359">
    <property type="component" value="Chromosome I"/>
</dbReference>
<feature type="domain" description="Amidohydrolase 3" evidence="3">
    <location>
        <begin position="43"/>
        <end position="401"/>
    </location>
</feature>
<dbReference type="RefSeq" id="WP_090351086.1">
    <property type="nucleotide sequence ID" value="NZ_LT629751.1"/>
</dbReference>
<dbReference type="GO" id="GO:0006209">
    <property type="term" value="P:cytosine catabolic process"/>
    <property type="evidence" value="ECO:0007669"/>
    <property type="project" value="TreeGrafter"/>
</dbReference>
<proteinExistence type="predicted"/>
<gene>
    <name evidence="4" type="ORF">SAMN05216221_3630</name>
</gene>